<protein>
    <submittedName>
        <fullName evidence="1">Uncharacterized protein</fullName>
    </submittedName>
</protein>
<name>A0A7X0FU64_9MICO</name>
<gene>
    <name evidence="1" type="ORF">HD594_003369</name>
</gene>
<sequence length="105" mass="10911">MTLTATPTADAVLARVLDAQRAALESLQSAAGDQSLCTLSHERVNAAKYFEGAVTALGDAARALRGGGSVPAPEEWGGIAQVRAETDARWRSYLVGGRDALASVR</sequence>
<accession>A0A7X0FU64</accession>
<comment type="caution">
    <text evidence="1">The sequence shown here is derived from an EMBL/GenBank/DDBJ whole genome shotgun (WGS) entry which is preliminary data.</text>
</comment>
<dbReference type="AlphaFoldDB" id="A0A7X0FU64"/>
<keyword evidence="2" id="KW-1185">Reference proteome</keyword>
<organism evidence="1 2">
    <name type="scientific">Microbacterium thalassium</name>
    <dbReference type="NCBI Taxonomy" id="362649"/>
    <lineage>
        <taxon>Bacteria</taxon>
        <taxon>Bacillati</taxon>
        <taxon>Actinomycetota</taxon>
        <taxon>Actinomycetes</taxon>
        <taxon>Micrococcales</taxon>
        <taxon>Microbacteriaceae</taxon>
        <taxon>Microbacterium</taxon>
    </lineage>
</organism>
<proteinExistence type="predicted"/>
<evidence type="ECO:0000313" key="1">
    <source>
        <dbReference type="EMBL" id="MBB6393056.1"/>
    </source>
</evidence>
<dbReference type="RefSeq" id="WP_184752330.1">
    <property type="nucleotide sequence ID" value="NZ_BAAAJR010000001.1"/>
</dbReference>
<dbReference type="Proteomes" id="UP000537775">
    <property type="component" value="Unassembled WGS sequence"/>
</dbReference>
<evidence type="ECO:0000313" key="2">
    <source>
        <dbReference type="Proteomes" id="UP000537775"/>
    </source>
</evidence>
<dbReference type="EMBL" id="JACHML010000001">
    <property type="protein sequence ID" value="MBB6393056.1"/>
    <property type="molecule type" value="Genomic_DNA"/>
</dbReference>
<reference evidence="1 2" key="1">
    <citation type="submission" date="2020-08" db="EMBL/GenBank/DDBJ databases">
        <title>Sequencing the genomes of 1000 actinobacteria strains.</title>
        <authorList>
            <person name="Klenk H.-P."/>
        </authorList>
    </citation>
    <scope>NUCLEOTIDE SEQUENCE [LARGE SCALE GENOMIC DNA]</scope>
    <source>
        <strain evidence="1 2">DSM 12511</strain>
    </source>
</reference>